<dbReference type="EMBL" id="JANAVB010011199">
    <property type="protein sequence ID" value="KAJ6837829.1"/>
    <property type="molecule type" value="Genomic_DNA"/>
</dbReference>
<evidence type="ECO:0000313" key="3">
    <source>
        <dbReference type="Proteomes" id="UP001140949"/>
    </source>
</evidence>
<dbReference type="Proteomes" id="UP001140949">
    <property type="component" value="Unassembled WGS sequence"/>
</dbReference>
<evidence type="ECO:0000313" key="1">
    <source>
        <dbReference type="EMBL" id="KAJ6830246.1"/>
    </source>
</evidence>
<comment type="caution">
    <text evidence="1">The sequence shown here is derived from an EMBL/GenBank/DDBJ whole genome shotgun (WGS) entry which is preliminary data.</text>
</comment>
<dbReference type="EMBL" id="JANAVB010017666">
    <property type="protein sequence ID" value="KAJ6830246.1"/>
    <property type="molecule type" value="Genomic_DNA"/>
</dbReference>
<reference evidence="1" key="1">
    <citation type="journal article" date="2023" name="GigaByte">
        <title>Genome assembly of the bearded iris, Iris pallida Lam.</title>
        <authorList>
            <person name="Bruccoleri R.E."/>
            <person name="Oakeley E.J."/>
            <person name="Faust A.M.E."/>
            <person name="Altorfer M."/>
            <person name="Dessus-Babus S."/>
            <person name="Burckhardt D."/>
            <person name="Oertli M."/>
            <person name="Naumann U."/>
            <person name="Petersen F."/>
            <person name="Wong J."/>
        </authorList>
    </citation>
    <scope>NUCLEOTIDE SEQUENCE</scope>
    <source>
        <strain evidence="1">GSM-AAB239-AS_SAM_17_03QT</strain>
    </source>
</reference>
<reference evidence="1" key="2">
    <citation type="submission" date="2023-04" db="EMBL/GenBank/DDBJ databases">
        <authorList>
            <person name="Bruccoleri R.E."/>
            <person name="Oakeley E.J."/>
            <person name="Faust A.-M."/>
            <person name="Dessus-Babus S."/>
            <person name="Altorfer M."/>
            <person name="Burckhardt D."/>
            <person name="Oertli M."/>
            <person name="Naumann U."/>
            <person name="Petersen F."/>
            <person name="Wong J."/>
        </authorList>
    </citation>
    <scope>NUCLEOTIDE SEQUENCE</scope>
    <source>
        <strain evidence="1">GSM-AAB239-AS_SAM_17_03QT</strain>
        <tissue evidence="1">Leaf</tissue>
    </source>
</reference>
<accession>A0AAX6GNC0</accession>
<organism evidence="1 3">
    <name type="scientific">Iris pallida</name>
    <name type="common">Sweet iris</name>
    <dbReference type="NCBI Taxonomy" id="29817"/>
    <lineage>
        <taxon>Eukaryota</taxon>
        <taxon>Viridiplantae</taxon>
        <taxon>Streptophyta</taxon>
        <taxon>Embryophyta</taxon>
        <taxon>Tracheophyta</taxon>
        <taxon>Spermatophyta</taxon>
        <taxon>Magnoliopsida</taxon>
        <taxon>Liliopsida</taxon>
        <taxon>Asparagales</taxon>
        <taxon>Iridaceae</taxon>
        <taxon>Iridoideae</taxon>
        <taxon>Irideae</taxon>
        <taxon>Iris</taxon>
    </lineage>
</organism>
<name>A0AAX6GNC0_IRIPA</name>
<proteinExistence type="predicted"/>
<dbReference type="AlphaFoldDB" id="A0AAX6GNC0"/>
<sequence length="99" mass="9986">MGVGRCGVYGGVTAVKVRPWQLGMVAVVVAEFRGSGYGAMGFGEAAGNNSGDWVCCRPGGCSRMLAGIVVAVRGGVGHNTMVMVRFCGGGGWLLETTGG</sequence>
<keyword evidence="3" id="KW-1185">Reference proteome</keyword>
<protein>
    <submittedName>
        <fullName evidence="1">Leucine-rich repeat extensin-like protein 7</fullName>
    </submittedName>
</protein>
<gene>
    <name evidence="2" type="ORF">M6B38_323135</name>
    <name evidence="1" type="ORF">M6B38_354950</name>
</gene>
<evidence type="ECO:0000313" key="2">
    <source>
        <dbReference type="EMBL" id="KAJ6837829.1"/>
    </source>
</evidence>